<dbReference type="Proteomes" id="UP001238603">
    <property type="component" value="Unassembled WGS sequence"/>
</dbReference>
<feature type="region of interest" description="Disordered" evidence="1">
    <location>
        <begin position="1"/>
        <end position="21"/>
    </location>
</feature>
<accession>A0ABT7LEI2</accession>
<name>A0ABT7LEI2_9BURK</name>
<evidence type="ECO:0000313" key="2">
    <source>
        <dbReference type="EMBL" id="MDL5031266.1"/>
    </source>
</evidence>
<protein>
    <submittedName>
        <fullName evidence="2">Uncharacterized protein</fullName>
    </submittedName>
</protein>
<dbReference type="EMBL" id="JASVDS010000001">
    <property type="protein sequence ID" value="MDL5031266.1"/>
    <property type="molecule type" value="Genomic_DNA"/>
</dbReference>
<proteinExistence type="predicted"/>
<evidence type="ECO:0000256" key="1">
    <source>
        <dbReference type="SAM" id="MobiDB-lite"/>
    </source>
</evidence>
<comment type="caution">
    <text evidence="2">The sequence shown here is derived from an EMBL/GenBank/DDBJ whole genome shotgun (WGS) entry which is preliminary data.</text>
</comment>
<dbReference type="RefSeq" id="WP_285981375.1">
    <property type="nucleotide sequence ID" value="NZ_JASVDS010000001.1"/>
</dbReference>
<evidence type="ECO:0000313" key="3">
    <source>
        <dbReference type="Proteomes" id="UP001238603"/>
    </source>
</evidence>
<keyword evidence="3" id="KW-1185">Reference proteome</keyword>
<sequence>MSRHRANRRPPSQPTLVSQAKPAAQLRVKPDEIEDEMHRLLGRLIHGIARFDFIVGLQLRWIGVRLGVDTTKSLNVQKYRLADRLKCLQLHIEPLLSKQSPNALCEFQAWFDRAERARALRNDYAHGRWAAPGKYVESPQGPEHPRVPLLAFIPLDWDMSSGRPDTSRYMSLDELAEQVSDAADLFRSFKALSDKYLERIDPVGNE</sequence>
<organism evidence="2 3">
    <name type="scientific">Roseateles subflavus</name>
    <dbReference type="NCBI Taxonomy" id="3053353"/>
    <lineage>
        <taxon>Bacteria</taxon>
        <taxon>Pseudomonadati</taxon>
        <taxon>Pseudomonadota</taxon>
        <taxon>Betaproteobacteria</taxon>
        <taxon>Burkholderiales</taxon>
        <taxon>Sphaerotilaceae</taxon>
        <taxon>Roseateles</taxon>
    </lineage>
</organism>
<reference evidence="2 3" key="1">
    <citation type="submission" date="2023-06" db="EMBL/GenBank/DDBJ databases">
        <title>Pelomonas sp. APW6 16S ribosomal RNA gene genome sequencing and assembly.</title>
        <authorList>
            <person name="Woo H."/>
        </authorList>
    </citation>
    <scope>NUCLEOTIDE SEQUENCE [LARGE SCALE GENOMIC DNA]</scope>
    <source>
        <strain evidence="2 3">APW6</strain>
    </source>
</reference>
<gene>
    <name evidence="2" type="ORF">QRD43_05035</name>
</gene>